<protein>
    <recommendedName>
        <fullName evidence="5">Phosphoglyceromutase</fullName>
    </recommendedName>
</protein>
<feature type="region of interest" description="Disordered" evidence="1">
    <location>
        <begin position="128"/>
        <end position="198"/>
    </location>
</feature>
<organism evidence="3 4">
    <name type="scientific">Brevibacterium daeguense</name>
    <dbReference type="NCBI Taxonomy" id="909936"/>
    <lineage>
        <taxon>Bacteria</taxon>
        <taxon>Bacillati</taxon>
        <taxon>Actinomycetota</taxon>
        <taxon>Actinomycetes</taxon>
        <taxon>Micrococcales</taxon>
        <taxon>Brevibacteriaceae</taxon>
        <taxon>Brevibacterium</taxon>
    </lineage>
</organism>
<keyword evidence="2" id="KW-0472">Membrane</keyword>
<feature type="transmembrane region" description="Helical" evidence="2">
    <location>
        <begin position="629"/>
        <end position="647"/>
    </location>
</feature>
<feature type="transmembrane region" description="Helical" evidence="2">
    <location>
        <begin position="654"/>
        <end position="674"/>
    </location>
</feature>
<feature type="transmembrane region" description="Helical" evidence="2">
    <location>
        <begin position="438"/>
        <end position="459"/>
    </location>
</feature>
<sequence length="832" mass="85640">MVMRTVQATPARARRAVVQGRRWVLMPILLFLIITGFPLPGTSPAAAAPAGSAAADQAPAGSDGAAQSLVVIGASGLSLGDIDPETTPRLHAFAEQAAMANLSVRSLTSSTCPASGWLTLGAGVRAGAVELPDPDEPASPSTPLPPPGPAGQPVVTPDAEEPAAPESTAQPTNYVRVPPRPEASCPEIRTPEESGEDLSIPGFERITTVNAASGYSPELGTMAAAPYRLAETAGDTGEADAPPAPDGIDRCTQAIGPGAAYAAASPEGSVRQWQPGPAELGRCQLALVDVGSVGSRSWLPEKVPLDHEPQLRRTDRQIGHYLDQIDLATTDVVIVGPGDTIAPSRLRALLAAGPSYQPGILSSSSTRQHGVAQLTDIAAATLTRVEGYARPAGASEAVFTVDAEGQTGREALATLQAAAAEAGTVHAQAQTFSVFLDVVHYLLFAVLGVGLLGSVHRRVGSTGSRRIHRGLGWAGLVLSVIPMGSFLSGLFPWARLPDPTLGLWLAIAAGSALLLAVAFVGPWRRTFRGRVAAICLTSAAVLAIDIAIGSQLQFNSLMGYNPIVGGRFYGLGNQGAALFIVALFLGLGLLAGHLVRSGRRGWAVGLISAAGLLSVGTLGNPAWGAKFGGTIATLVGFLVLLALVLGIRLNLWRLLLIGAISLAAILGIAGIDYLRPPEVRSHFGMFFGQLLDGELFAVIGRKLSANLNIMVINPALALVVPLAVIATLFFLAYLAKFPRTAPLARPWVGRLPAVLADPTLHAGFLAAAIGLAVGLVITDSGIAVPASGAMMLVPLLLALCADETPADPHGSEAPQASAAPASAAAQKRRREP</sequence>
<keyword evidence="2" id="KW-0812">Transmembrane</keyword>
<feature type="transmembrane region" description="Helical" evidence="2">
    <location>
        <begin position="531"/>
        <end position="554"/>
    </location>
</feature>
<dbReference type="EMBL" id="BAABAZ010000004">
    <property type="protein sequence ID" value="GAA4282875.1"/>
    <property type="molecule type" value="Genomic_DNA"/>
</dbReference>
<feature type="transmembrane region" description="Helical" evidence="2">
    <location>
        <begin position="471"/>
        <end position="494"/>
    </location>
</feature>
<evidence type="ECO:0000313" key="4">
    <source>
        <dbReference type="Proteomes" id="UP001501586"/>
    </source>
</evidence>
<feature type="compositionally biased region" description="Low complexity" evidence="1">
    <location>
        <begin position="813"/>
        <end position="825"/>
    </location>
</feature>
<name>A0ABP8EG43_9MICO</name>
<feature type="transmembrane region" description="Helical" evidence="2">
    <location>
        <begin position="500"/>
        <end position="519"/>
    </location>
</feature>
<proteinExistence type="predicted"/>
<feature type="transmembrane region" description="Helical" evidence="2">
    <location>
        <begin position="602"/>
        <end position="623"/>
    </location>
</feature>
<feature type="region of interest" description="Disordered" evidence="1">
    <location>
        <begin position="806"/>
        <end position="832"/>
    </location>
</feature>
<evidence type="ECO:0000313" key="3">
    <source>
        <dbReference type="EMBL" id="GAA4282875.1"/>
    </source>
</evidence>
<dbReference type="Proteomes" id="UP001501586">
    <property type="component" value="Unassembled WGS sequence"/>
</dbReference>
<gene>
    <name evidence="3" type="ORF">GCM10022261_04060</name>
</gene>
<feature type="transmembrane region" description="Helical" evidence="2">
    <location>
        <begin position="711"/>
        <end position="734"/>
    </location>
</feature>
<evidence type="ECO:0000256" key="1">
    <source>
        <dbReference type="SAM" id="MobiDB-lite"/>
    </source>
</evidence>
<evidence type="ECO:0000256" key="2">
    <source>
        <dbReference type="SAM" id="Phobius"/>
    </source>
</evidence>
<feature type="compositionally biased region" description="Pro residues" evidence="1">
    <location>
        <begin position="140"/>
        <end position="150"/>
    </location>
</feature>
<feature type="transmembrane region" description="Helical" evidence="2">
    <location>
        <begin position="574"/>
        <end position="595"/>
    </location>
</feature>
<comment type="caution">
    <text evidence="3">The sequence shown here is derived from an EMBL/GenBank/DDBJ whole genome shotgun (WGS) entry which is preliminary data.</text>
</comment>
<feature type="transmembrane region" description="Helical" evidence="2">
    <location>
        <begin position="754"/>
        <end position="776"/>
    </location>
</feature>
<keyword evidence="4" id="KW-1185">Reference proteome</keyword>
<evidence type="ECO:0008006" key="5">
    <source>
        <dbReference type="Google" id="ProtNLM"/>
    </source>
</evidence>
<reference evidence="4" key="1">
    <citation type="journal article" date="2019" name="Int. J. Syst. Evol. Microbiol.">
        <title>The Global Catalogue of Microorganisms (GCM) 10K type strain sequencing project: providing services to taxonomists for standard genome sequencing and annotation.</title>
        <authorList>
            <consortium name="The Broad Institute Genomics Platform"/>
            <consortium name="The Broad Institute Genome Sequencing Center for Infectious Disease"/>
            <person name="Wu L."/>
            <person name="Ma J."/>
        </authorList>
    </citation>
    <scope>NUCLEOTIDE SEQUENCE [LARGE SCALE GENOMIC DNA]</scope>
    <source>
        <strain evidence="4">JCM 17458</strain>
    </source>
</reference>
<keyword evidence="2" id="KW-1133">Transmembrane helix</keyword>
<accession>A0ABP8EG43</accession>